<feature type="compositionally biased region" description="Low complexity" evidence="2">
    <location>
        <begin position="42"/>
        <end position="65"/>
    </location>
</feature>
<sequence length="764" mass="77933">MLTRVGSSLLPAGSKFEEALREHEGACSRWRKQRRDARRKAAAAARAKADADAAAAGGSASGADDPTPGQPAGGAGSGAAAGGGGGSSRAQSREGDAKEDADEEEEEQEEENVLLGSTGSGGSVAVDEAGQPKPAPQPTDPALVPRKGRRRGAKGSADRVEAWFGAQVDVDISLGGGGHAPSDPAGGGTDGGEASAEAAAAGRAHAVEARAKEVAAAGGVFPSLFAVARLARAAARVRAAQLSASQSSVRALFSRFRGRMSAQADVLGEQAAHATESIATVQDAELADTLEVVRTCVALLGSFRLSQAGFVSRANAVLGVDADRAEGQDPFGPAGEARFRIKYPPEIVTLAERRAGARMGYLEERQRVLAGCWRGYTSRLGRRAAQCGHAAAGLVLDRVCSAGDRSAEEEVDSVLRLLLLTPRTPASMRGMSGPAAARLTAPRKPSLRVAAMPPAGPIPAQVAERLSADSAALPAPFAREWVLRCEAALASAEAEAAAARERVASIRRAHRRRFAGKRPGEADAAAAAEEGDDGDDDDEEEEEGAGGSGALTRAASVSVSADAVVAAARAALAGLGSDVLAAAHAADKESDEAAEAAAEAAAAAGVASDGEAEASGSPSEEAVAAAAAASKRAREAAWRASAAWVAVGLCPADVLSAARAALEARLAHLGATAVVVQRWVRRWRQQRSTASEAMAELVAATISEFQRALDRELEILSARAKKAVARVEKHKGERWFLDALNGRLKDMNGDGVAEAVAASAAGPE</sequence>
<keyword evidence="1" id="KW-0175">Coiled coil</keyword>
<feature type="compositionally biased region" description="Basic and acidic residues" evidence="2">
    <location>
        <begin position="15"/>
        <end position="26"/>
    </location>
</feature>
<feature type="compositionally biased region" description="Basic residues" evidence="2">
    <location>
        <begin position="29"/>
        <end position="41"/>
    </location>
</feature>
<organism evidence="3 4">
    <name type="scientific">Cafeteria roenbergensis</name>
    <name type="common">Marine flagellate</name>
    <dbReference type="NCBI Taxonomy" id="33653"/>
    <lineage>
        <taxon>Eukaryota</taxon>
        <taxon>Sar</taxon>
        <taxon>Stramenopiles</taxon>
        <taxon>Bigyra</taxon>
        <taxon>Opalozoa</taxon>
        <taxon>Bicosoecida</taxon>
        <taxon>Cafeteriaceae</taxon>
        <taxon>Cafeteria</taxon>
    </lineage>
</organism>
<proteinExistence type="predicted"/>
<evidence type="ECO:0000313" key="4">
    <source>
        <dbReference type="Proteomes" id="UP000323011"/>
    </source>
</evidence>
<protein>
    <submittedName>
        <fullName evidence="3">Uncharacterized protein</fullName>
    </submittedName>
</protein>
<evidence type="ECO:0000256" key="1">
    <source>
        <dbReference type="SAM" id="Coils"/>
    </source>
</evidence>
<feature type="compositionally biased region" description="Gly residues" evidence="2">
    <location>
        <begin position="174"/>
        <end position="191"/>
    </location>
</feature>
<keyword evidence="4" id="KW-1185">Reference proteome</keyword>
<reference evidence="3 4" key="1">
    <citation type="submission" date="2019-07" db="EMBL/GenBank/DDBJ databases">
        <title>Genomes of Cafeteria roenbergensis.</title>
        <authorList>
            <person name="Fischer M.G."/>
            <person name="Hackl T."/>
            <person name="Roman M."/>
        </authorList>
    </citation>
    <scope>NUCLEOTIDE SEQUENCE [LARGE SCALE GENOMIC DNA]</scope>
    <source>
        <strain evidence="3 4">BVI</strain>
    </source>
</reference>
<comment type="caution">
    <text evidence="3">The sequence shown here is derived from an EMBL/GenBank/DDBJ whole genome shotgun (WGS) entry which is preliminary data.</text>
</comment>
<feature type="region of interest" description="Disordered" evidence="2">
    <location>
        <begin position="514"/>
        <end position="552"/>
    </location>
</feature>
<dbReference type="Proteomes" id="UP000323011">
    <property type="component" value="Unassembled WGS sequence"/>
</dbReference>
<feature type="compositionally biased region" description="Acidic residues" evidence="2">
    <location>
        <begin position="529"/>
        <end position="544"/>
    </location>
</feature>
<feature type="region of interest" description="Disordered" evidence="2">
    <location>
        <begin position="1"/>
        <end position="160"/>
    </location>
</feature>
<accession>A0A5A8CCP2</accession>
<gene>
    <name evidence="3" type="ORF">FNF29_05655</name>
</gene>
<evidence type="ECO:0000313" key="3">
    <source>
        <dbReference type="EMBL" id="KAA0149830.1"/>
    </source>
</evidence>
<feature type="compositionally biased region" description="Gly residues" evidence="2">
    <location>
        <begin position="71"/>
        <end position="87"/>
    </location>
</feature>
<name>A0A5A8CCP2_CAFRO</name>
<dbReference type="EMBL" id="VLTN01000039">
    <property type="protein sequence ID" value="KAA0149830.1"/>
    <property type="molecule type" value="Genomic_DNA"/>
</dbReference>
<dbReference type="AlphaFoldDB" id="A0A5A8CCP2"/>
<feature type="compositionally biased region" description="Acidic residues" evidence="2">
    <location>
        <begin position="99"/>
        <end position="112"/>
    </location>
</feature>
<evidence type="ECO:0000256" key="2">
    <source>
        <dbReference type="SAM" id="MobiDB-lite"/>
    </source>
</evidence>
<feature type="coiled-coil region" evidence="1">
    <location>
        <begin position="482"/>
        <end position="509"/>
    </location>
</feature>
<feature type="region of interest" description="Disordered" evidence="2">
    <location>
        <begin position="174"/>
        <end position="199"/>
    </location>
</feature>